<proteinExistence type="predicted"/>
<evidence type="ECO:0000313" key="1">
    <source>
        <dbReference type="EMBL" id="RHZ82137.1"/>
    </source>
</evidence>
<evidence type="ECO:0000313" key="2">
    <source>
        <dbReference type="Proteomes" id="UP000266861"/>
    </source>
</evidence>
<dbReference type="AlphaFoldDB" id="A0A397J405"/>
<protein>
    <submittedName>
        <fullName evidence="1">Uncharacterized protein</fullName>
    </submittedName>
</protein>
<keyword evidence="2" id="KW-1185">Reference proteome</keyword>
<dbReference type="OrthoDB" id="2429846at2759"/>
<reference evidence="1 2" key="1">
    <citation type="submission" date="2018-08" db="EMBL/GenBank/DDBJ databases">
        <title>Genome and evolution of the arbuscular mycorrhizal fungus Diversispora epigaea (formerly Glomus versiforme) and its bacterial endosymbionts.</title>
        <authorList>
            <person name="Sun X."/>
            <person name="Fei Z."/>
            <person name="Harrison M."/>
        </authorList>
    </citation>
    <scope>NUCLEOTIDE SEQUENCE [LARGE SCALE GENOMIC DNA]</scope>
    <source>
        <strain evidence="1 2">IT104</strain>
    </source>
</reference>
<gene>
    <name evidence="1" type="ORF">Glove_114g73</name>
</gene>
<dbReference type="Proteomes" id="UP000266861">
    <property type="component" value="Unassembled WGS sequence"/>
</dbReference>
<organism evidence="1 2">
    <name type="scientific">Diversispora epigaea</name>
    <dbReference type="NCBI Taxonomy" id="1348612"/>
    <lineage>
        <taxon>Eukaryota</taxon>
        <taxon>Fungi</taxon>
        <taxon>Fungi incertae sedis</taxon>
        <taxon>Mucoromycota</taxon>
        <taxon>Glomeromycotina</taxon>
        <taxon>Glomeromycetes</taxon>
        <taxon>Diversisporales</taxon>
        <taxon>Diversisporaceae</taxon>
        <taxon>Diversispora</taxon>
    </lineage>
</organism>
<sequence>MTTNNYIERMNCTIKSRLSGKRIVITFIKRLYGLKLLHENLNERGIGQIIYEAGLVTLFNAQSIEQKYHQLKIIIDYNEKPVKLKKDNIDYLKPMTKQLTKNCNVELRDRYYRCFVLIVY</sequence>
<dbReference type="EMBL" id="PQFF01000106">
    <property type="protein sequence ID" value="RHZ82137.1"/>
    <property type="molecule type" value="Genomic_DNA"/>
</dbReference>
<name>A0A397J405_9GLOM</name>
<accession>A0A397J405</accession>
<comment type="caution">
    <text evidence="1">The sequence shown here is derived from an EMBL/GenBank/DDBJ whole genome shotgun (WGS) entry which is preliminary data.</text>
</comment>